<evidence type="ECO:0000313" key="10">
    <source>
        <dbReference type="Proteomes" id="UP000008810"/>
    </source>
</evidence>
<organism evidence="8">
    <name type="scientific">Brachypodium distachyon</name>
    <name type="common">Purple false brome</name>
    <name type="synonym">Trachynia distachya</name>
    <dbReference type="NCBI Taxonomy" id="15368"/>
    <lineage>
        <taxon>Eukaryota</taxon>
        <taxon>Viridiplantae</taxon>
        <taxon>Streptophyta</taxon>
        <taxon>Embryophyta</taxon>
        <taxon>Tracheophyta</taxon>
        <taxon>Spermatophyta</taxon>
        <taxon>Magnoliopsida</taxon>
        <taxon>Liliopsida</taxon>
        <taxon>Poales</taxon>
        <taxon>Poaceae</taxon>
        <taxon>BOP clade</taxon>
        <taxon>Pooideae</taxon>
        <taxon>Stipodae</taxon>
        <taxon>Brachypodieae</taxon>
        <taxon>Brachypodium</taxon>
    </lineage>
</organism>
<dbReference type="InterPro" id="IPR003441">
    <property type="entry name" value="NAC-dom"/>
</dbReference>
<dbReference type="EMBL" id="CM000880">
    <property type="protein sequence ID" value="KQK17707.1"/>
    <property type="molecule type" value="Genomic_DNA"/>
</dbReference>
<dbReference type="PROSITE" id="PS51005">
    <property type="entry name" value="NAC"/>
    <property type="match status" value="1"/>
</dbReference>
<gene>
    <name evidence="8" type="ORF">BRADI_1g36200v3</name>
</gene>
<evidence type="ECO:0000256" key="3">
    <source>
        <dbReference type="ARBA" id="ARBA00023125"/>
    </source>
</evidence>
<dbReference type="Pfam" id="PF02365">
    <property type="entry name" value="NAM"/>
    <property type="match status" value="1"/>
</dbReference>
<sequence length="324" mass="34665">MEAARLGFNQPGLSPEFKFDPTDDDLVAHYLLPRALGLPGPHEHAVIEADPGGLPPWEVLEAHGIDMFSGADNQAFFFGPVPDAGRMVRRVKGGGYWQGQGSQGDDGVVVFLRGDGSEVDVRFKMYNLTFYESKEAEKSSGFVMHEFVIVDPPLPGTVLTRIRFDKAKERRAAKLAKESVRAGKQPVADGGGDALFNGGVYYGAPLGVVFPGSGDFSGGGCYFPDLDTQLDQSTSYSQAECDEYYQYQQQQYQQFIRFQMEQQCWQAGDPSNGGEGYSGGGGAGEEQQQQQQAGGVFCGGGYDAGSSDVGTGSTISYCGDGAAS</sequence>
<dbReference type="FunCoup" id="I1GXD4">
    <property type="interactions" value="661"/>
</dbReference>
<keyword evidence="4" id="KW-0804">Transcription</keyword>
<name>I1GXD4_BRADI</name>
<evidence type="ECO:0000256" key="2">
    <source>
        <dbReference type="ARBA" id="ARBA00023015"/>
    </source>
</evidence>
<reference evidence="8" key="2">
    <citation type="submission" date="2017-06" db="EMBL/GenBank/DDBJ databases">
        <title>WGS assembly of Brachypodium distachyon.</title>
        <authorList>
            <consortium name="The International Brachypodium Initiative"/>
            <person name="Lucas S."/>
            <person name="Harmon-Smith M."/>
            <person name="Lail K."/>
            <person name="Tice H."/>
            <person name="Grimwood J."/>
            <person name="Bruce D."/>
            <person name="Barry K."/>
            <person name="Shu S."/>
            <person name="Lindquist E."/>
            <person name="Wang M."/>
            <person name="Pitluck S."/>
            <person name="Vogel J.P."/>
            <person name="Garvin D.F."/>
            <person name="Mockler T.C."/>
            <person name="Schmutz J."/>
            <person name="Rokhsar D."/>
            <person name="Bevan M.W."/>
        </authorList>
    </citation>
    <scope>NUCLEOTIDE SEQUENCE</scope>
    <source>
        <strain evidence="8">Bd21</strain>
    </source>
</reference>
<dbReference type="AlphaFoldDB" id="I1GXD4"/>
<evidence type="ECO:0000256" key="1">
    <source>
        <dbReference type="ARBA" id="ARBA00004123"/>
    </source>
</evidence>
<feature type="domain" description="NAC" evidence="7">
    <location>
        <begin position="13"/>
        <end position="165"/>
    </location>
</feature>
<dbReference type="OrthoDB" id="694530at2759"/>
<dbReference type="HOGENOM" id="CLU_858820_0_0_1"/>
<protein>
    <recommendedName>
        <fullName evidence="7">NAC domain-containing protein</fullName>
    </recommendedName>
</protein>
<proteinExistence type="predicted"/>
<dbReference type="STRING" id="15368.I1GXD4"/>
<dbReference type="Gene3D" id="2.170.150.80">
    <property type="entry name" value="NAC domain"/>
    <property type="match status" value="1"/>
</dbReference>
<feature type="region of interest" description="Disordered" evidence="6">
    <location>
        <begin position="267"/>
        <end position="296"/>
    </location>
</feature>
<dbReference type="GO" id="GO:0005634">
    <property type="term" value="C:nucleus"/>
    <property type="evidence" value="ECO:0007669"/>
    <property type="project" value="UniProtKB-SubCell"/>
</dbReference>
<dbReference type="Proteomes" id="UP000008810">
    <property type="component" value="Chromosome 1"/>
</dbReference>
<reference evidence="9" key="3">
    <citation type="submission" date="2018-08" db="UniProtKB">
        <authorList>
            <consortium name="EnsemblPlants"/>
        </authorList>
    </citation>
    <scope>IDENTIFICATION</scope>
    <source>
        <strain evidence="9">cv. Bd21</strain>
    </source>
</reference>
<keyword evidence="10" id="KW-1185">Reference proteome</keyword>
<feature type="compositionally biased region" description="Low complexity" evidence="6">
    <location>
        <begin position="285"/>
        <end position="295"/>
    </location>
</feature>
<evidence type="ECO:0000313" key="8">
    <source>
        <dbReference type="EMBL" id="KQK17707.1"/>
    </source>
</evidence>
<dbReference type="PANTHER" id="PTHR31719:SF88">
    <property type="entry name" value="OS07G0272700 PROTEIN"/>
    <property type="match status" value="1"/>
</dbReference>
<evidence type="ECO:0000256" key="6">
    <source>
        <dbReference type="SAM" id="MobiDB-lite"/>
    </source>
</evidence>
<dbReference type="EnsemblPlants" id="KQK17707">
    <property type="protein sequence ID" value="KQK17707"/>
    <property type="gene ID" value="BRADI_1g36200v3"/>
</dbReference>
<dbReference type="SUPFAM" id="SSF101941">
    <property type="entry name" value="NAC domain"/>
    <property type="match status" value="1"/>
</dbReference>
<evidence type="ECO:0000313" key="9">
    <source>
        <dbReference type="EnsemblPlants" id="KQK17707"/>
    </source>
</evidence>
<dbReference type="eggNOG" id="ENOG502R3KD">
    <property type="taxonomic scope" value="Eukaryota"/>
</dbReference>
<evidence type="ECO:0000256" key="5">
    <source>
        <dbReference type="ARBA" id="ARBA00023242"/>
    </source>
</evidence>
<dbReference type="InterPro" id="IPR036093">
    <property type="entry name" value="NAC_dom_sf"/>
</dbReference>
<evidence type="ECO:0000259" key="7">
    <source>
        <dbReference type="PROSITE" id="PS51005"/>
    </source>
</evidence>
<reference evidence="8 9" key="1">
    <citation type="journal article" date="2010" name="Nature">
        <title>Genome sequencing and analysis of the model grass Brachypodium distachyon.</title>
        <authorList>
            <consortium name="International Brachypodium Initiative"/>
        </authorList>
    </citation>
    <scope>NUCLEOTIDE SEQUENCE [LARGE SCALE GENOMIC DNA]</scope>
    <source>
        <strain evidence="8 9">Bd21</strain>
    </source>
</reference>
<keyword evidence="5" id="KW-0539">Nucleus</keyword>
<dbReference type="GO" id="GO:0003677">
    <property type="term" value="F:DNA binding"/>
    <property type="evidence" value="ECO:0007669"/>
    <property type="project" value="UniProtKB-KW"/>
</dbReference>
<dbReference type="PANTHER" id="PTHR31719">
    <property type="entry name" value="NAC TRANSCRIPTION FACTOR 56"/>
    <property type="match status" value="1"/>
</dbReference>
<comment type="subcellular location">
    <subcellularLocation>
        <location evidence="1">Nucleus</location>
    </subcellularLocation>
</comment>
<dbReference type="Gramene" id="KQK17707">
    <property type="protein sequence ID" value="KQK17707"/>
    <property type="gene ID" value="BRADI_1g36200v3"/>
</dbReference>
<feature type="compositionally biased region" description="Gly residues" evidence="6">
    <location>
        <begin position="271"/>
        <end position="284"/>
    </location>
</feature>
<evidence type="ECO:0000256" key="4">
    <source>
        <dbReference type="ARBA" id="ARBA00023163"/>
    </source>
</evidence>
<dbReference type="GO" id="GO:0006355">
    <property type="term" value="P:regulation of DNA-templated transcription"/>
    <property type="evidence" value="ECO:0007669"/>
    <property type="project" value="InterPro"/>
</dbReference>
<keyword evidence="3" id="KW-0238">DNA-binding</keyword>
<keyword evidence="2" id="KW-0805">Transcription regulation</keyword>
<dbReference type="InParanoid" id="I1GXD4"/>
<accession>I1GXD4</accession>